<evidence type="ECO:0000256" key="3">
    <source>
        <dbReference type="ARBA" id="ARBA00022475"/>
    </source>
</evidence>
<feature type="domain" description="Type II secretion system protein GspF" evidence="8">
    <location>
        <begin position="62"/>
        <end position="185"/>
    </location>
</feature>
<evidence type="ECO:0000256" key="6">
    <source>
        <dbReference type="ARBA" id="ARBA00023136"/>
    </source>
</evidence>
<dbReference type="PANTHER" id="PTHR30012">
    <property type="entry name" value="GENERAL SECRETION PATHWAY PROTEIN"/>
    <property type="match status" value="1"/>
</dbReference>
<evidence type="ECO:0000256" key="7">
    <source>
        <dbReference type="SAM" id="Phobius"/>
    </source>
</evidence>
<dbReference type="PRINTS" id="PR00812">
    <property type="entry name" value="BCTERIALGSPF"/>
</dbReference>
<accession>A0ABX0N251</accession>
<dbReference type="Pfam" id="PF00482">
    <property type="entry name" value="T2SSF"/>
    <property type="match status" value="2"/>
</dbReference>
<feature type="domain" description="Type II secretion system protein GspF" evidence="8">
    <location>
        <begin position="265"/>
        <end position="386"/>
    </location>
</feature>
<proteinExistence type="inferred from homology"/>
<dbReference type="Gene3D" id="1.20.81.30">
    <property type="entry name" value="Type II secretion system (T2SS), domain F"/>
    <property type="match status" value="2"/>
</dbReference>
<feature type="transmembrane region" description="Helical" evidence="7">
    <location>
        <begin position="363"/>
        <end position="385"/>
    </location>
</feature>
<evidence type="ECO:0000313" key="10">
    <source>
        <dbReference type="Proteomes" id="UP000610594"/>
    </source>
</evidence>
<evidence type="ECO:0000259" key="8">
    <source>
        <dbReference type="Pfam" id="PF00482"/>
    </source>
</evidence>
<reference evidence="9 10" key="1">
    <citation type="submission" date="2019-10" db="EMBL/GenBank/DDBJ databases">
        <title>Taxonomy of Antarctic Massilia spp.: description of Massilia rubra sp. nov., Massilia aquatica sp. nov., Massilia mucilaginosa sp. nov., Massilia frigida sp. nov. isolated from streams, lakes and regoliths.</title>
        <authorList>
            <person name="Holochova P."/>
            <person name="Sedlacek I."/>
            <person name="Kralova S."/>
            <person name="Maslanova I."/>
            <person name="Busse H.-J."/>
            <person name="Stankova E."/>
            <person name="Vrbovska V."/>
            <person name="Kovarovic V."/>
            <person name="Bartak M."/>
            <person name="Svec P."/>
            <person name="Pantucek R."/>
        </authorList>
    </citation>
    <scope>NUCLEOTIDE SEQUENCE [LARGE SCALE GENOMIC DNA]</scope>
    <source>
        <strain evidence="9 10">CCM 8694</strain>
    </source>
</reference>
<keyword evidence="5 7" id="KW-1133">Transmembrane helix</keyword>
<dbReference type="InterPro" id="IPR003004">
    <property type="entry name" value="GspF/PilC"/>
</dbReference>
<evidence type="ECO:0000256" key="5">
    <source>
        <dbReference type="ARBA" id="ARBA00022989"/>
    </source>
</evidence>
<comment type="similarity">
    <text evidence="2">Belongs to the GSP F family.</text>
</comment>
<evidence type="ECO:0000256" key="1">
    <source>
        <dbReference type="ARBA" id="ARBA00004651"/>
    </source>
</evidence>
<dbReference type="Proteomes" id="UP000610594">
    <property type="component" value="Unassembled WGS sequence"/>
</dbReference>
<keyword evidence="6 7" id="KW-0472">Membrane</keyword>
<comment type="caution">
    <text evidence="9">The sequence shown here is derived from an EMBL/GenBank/DDBJ whole genome shotgun (WGS) entry which is preliminary data.</text>
</comment>
<feature type="transmembrane region" description="Helical" evidence="7">
    <location>
        <begin position="162"/>
        <end position="184"/>
    </location>
</feature>
<dbReference type="EMBL" id="WHJF01000106">
    <property type="protein sequence ID" value="NHZ65962.1"/>
    <property type="molecule type" value="Genomic_DNA"/>
</dbReference>
<sequence>MRWRLTVETADGRTQTLELADMPEAEAVRRAAARGLRVLGVEALGAVSAASAAQVQFPLILFSQELLALLDAGLNLTEALSTLQAKERSAPVRAVHGQLLQSLREGRTLSDVLEAAPQYFSEVYVATVRASERTGDLPQALGRYIAYQTQFETLRKKLASTAIYPAMLLLVGGFVTLFLLGYVVPRFAVVYESSGRDIPWLSAMLLAFGKLIYQNWQVALLLVLSGFGTLGWAASRPQGRAWLLACVLRLPWLAARADEYRLARFYRAVSLLLSSGVSLARAMGMVGGLLGSHQQASLAACRLAVEQGRSLSSALVDAGLASAVAESLVKVGERSGQMAEMLERAARFADDEFSRWIDWASRLLEPVLMVVIGLVIGTVVVLMYMPIFDLAGSLQ</sequence>
<dbReference type="InterPro" id="IPR042094">
    <property type="entry name" value="T2SS_GspF_sf"/>
</dbReference>
<comment type="subcellular location">
    <subcellularLocation>
        <location evidence="1">Cell membrane</location>
        <topology evidence="1">Multi-pass membrane protein</topology>
    </subcellularLocation>
</comment>
<dbReference type="InterPro" id="IPR018076">
    <property type="entry name" value="T2SS_GspF_dom"/>
</dbReference>
<protein>
    <submittedName>
        <fullName evidence="9">Type II secretion system F family protein</fullName>
    </submittedName>
</protein>
<dbReference type="PANTHER" id="PTHR30012:SF0">
    <property type="entry name" value="TYPE II SECRETION SYSTEM PROTEIN F-RELATED"/>
    <property type="match status" value="1"/>
</dbReference>
<keyword evidence="4 7" id="KW-0812">Transmembrane</keyword>
<evidence type="ECO:0000313" key="9">
    <source>
        <dbReference type="EMBL" id="NHZ65962.1"/>
    </source>
</evidence>
<keyword evidence="3" id="KW-1003">Cell membrane</keyword>
<evidence type="ECO:0000256" key="4">
    <source>
        <dbReference type="ARBA" id="ARBA00022692"/>
    </source>
</evidence>
<organism evidence="9 10">
    <name type="scientific">Massilia genomosp. 1</name>
    <dbReference type="NCBI Taxonomy" id="2609280"/>
    <lineage>
        <taxon>Bacteria</taxon>
        <taxon>Pseudomonadati</taxon>
        <taxon>Pseudomonadota</taxon>
        <taxon>Betaproteobacteria</taxon>
        <taxon>Burkholderiales</taxon>
        <taxon>Oxalobacteraceae</taxon>
        <taxon>Telluria group</taxon>
        <taxon>Massilia</taxon>
    </lineage>
</organism>
<feature type="transmembrane region" description="Helical" evidence="7">
    <location>
        <begin position="216"/>
        <end position="234"/>
    </location>
</feature>
<keyword evidence="10" id="KW-1185">Reference proteome</keyword>
<evidence type="ECO:0000256" key="2">
    <source>
        <dbReference type="ARBA" id="ARBA00005745"/>
    </source>
</evidence>
<name>A0ABX0N251_9BURK</name>
<gene>
    <name evidence="9" type="ORF">F1735_27305</name>
</gene>